<proteinExistence type="predicted"/>
<dbReference type="RefSeq" id="WP_218259388.1">
    <property type="nucleotide sequence ID" value="NZ_CP077713.1"/>
</dbReference>
<sequence length="99" mass="11911">MTLKFNKRKRAHLDIIYDILNAVSHEPVLKTRLIYKANINYITAEKYISHMEKLGFIRRDNRFYYITVKGREVCKLLEEYKKKTVELKGILEALDKEIY</sequence>
<protein>
    <recommendedName>
        <fullName evidence="1">ArnR1-like winged helix-turn-helix domain-containing protein</fullName>
    </recommendedName>
</protein>
<keyword evidence="3" id="KW-1185">Reference proteome</keyword>
<dbReference type="Proteomes" id="UP000694036">
    <property type="component" value="Chromosome"/>
</dbReference>
<dbReference type="InterPro" id="IPR038723">
    <property type="entry name" value="ArnR1-like_HTH"/>
</dbReference>
<name>A0A8F5BYX9_9CREN</name>
<evidence type="ECO:0000313" key="2">
    <source>
        <dbReference type="EMBL" id="QXJ34032.1"/>
    </source>
</evidence>
<feature type="domain" description="ArnR1-like winged helix-turn-helix" evidence="1">
    <location>
        <begin position="9"/>
        <end position="83"/>
    </location>
</feature>
<dbReference type="AlphaFoldDB" id="A0A8F5BYX9"/>
<organism evidence="2 3">
    <name type="scientific">Saccharolobus shibatae</name>
    <dbReference type="NCBI Taxonomy" id="2286"/>
    <lineage>
        <taxon>Archaea</taxon>
        <taxon>Thermoproteota</taxon>
        <taxon>Thermoprotei</taxon>
        <taxon>Sulfolobales</taxon>
        <taxon>Sulfolobaceae</taxon>
        <taxon>Saccharolobus</taxon>
    </lineage>
</organism>
<reference evidence="2 3" key="1">
    <citation type="journal article" date="2021" name="Environ. Microbiol.">
        <title>New insights into the diversity and evolution of the archaeal mobilome from three complete genomes of Saccharolobus shibatae.</title>
        <authorList>
            <person name="Medvedeva S."/>
            <person name="Brandt D."/>
            <person name="Cvirkaite-Krupovic V."/>
            <person name="Liu Y."/>
            <person name="Severinov K."/>
            <person name="Ishino S."/>
            <person name="Ishino Y."/>
            <person name="Prangishvili D."/>
            <person name="Kalinowski J."/>
            <person name="Krupovic M."/>
        </authorList>
    </citation>
    <scope>NUCLEOTIDE SEQUENCE [LARGE SCALE GENOMIC DNA]</scope>
    <source>
        <strain evidence="2 3">S38A</strain>
    </source>
</reference>
<evidence type="ECO:0000259" key="1">
    <source>
        <dbReference type="Pfam" id="PF14947"/>
    </source>
</evidence>
<dbReference type="GeneID" id="65556026"/>
<gene>
    <name evidence="2" type="ORF">J5U22_00577</name>
</gene>
<dbReference type="EMBL" id="CP077713">
    <property type="protein sequence ID" value="QXJ34032.1"/>
    <property type="molecule type" value="Genomic_DNA"/>
</dbReference>
<evidence type="ECO:0000313" key="3">
    <source>
        <dbReference type="Proteomes" id="UP000694036"/>
    </source>
</evidence>
<accession>A0A8F5BYX9</accession>
<dbReference type="Pfam" id="PF14947">
    <property type="entry name" value="HTH_45"/>
    <property type="match status" value="1"/>
</dbReference>